<evidence type="ECO:0000259" key="3">
    <source>
        <dbReference type="Pfam" id="PF17802"/>
    </source>
</evidence>
<evidence type="ECO:0000313" key="6">
    <source>
        <dbReference type="Proteomes" id="UP001174208"/>
    </source>
</evidence>
<keyword evidence="2" id="KW-0812">Transmembrane</keyword>
<feature type="transmembrane region" description="Helical" evidence="2">
    <location>
        <begin position="1140"/>
        <end position="1160"/>
    </location>
</feature>
<dbReference type="NCBIfam" id="NF033903">
    <property type="entry name" value="VaFE_rpt"/>
    <property type="match status" value="2"/>
</dbReference>
<evidence type="ECO:0000313" key="5">
    <source>
        <dbReference type="EMBL" id="MDN4614722.1"/>
    </source>
</evidence>
<feature type="domain" description="T-Q ester bond containing" evidence="4">
    <location>
        <begin position="640"/>
        <end position="754"/>
    </location>
</feature>
<dbReference type="Gene3D" id="2.60.40.3930">
    <property type="match status" value="2"/>
</dbReference>
<feature type="domain" description="SpaA-like prealbumin fold" evidence="3">
    <location>
        <begin position="1053"/>
        <end position="1106"/>
    </location>
</feature>
<keyword evidence="2" id="KW-1133">Transmembrane helix</keyword>
<keyword evidence="6" id="KW-1185">Reference proteome</keyword>
<feature type="region of interest" description="Disordered" evidence="1">
    <location>
        <begin position="362"/>
        <end position="396"/>
    </location>
</feature>
<reference evidence="5" key="1">
    <citation type="submission" date="2023-06" db="EMBL/GenBank/DDBJ databases">
        <title>MT1 and MT2 Draft Genomes of Novel Species.</title>
        <authorList>
            <person name="Venkateswaran K."/>
        </authorList>
    </citation>
    <scope>NUCLEOTIDE SEQUENCE</scope>
    <source>
        <strain evidence="5">F6_8S_P_1B</strain>
    </source>
</reference>
<evidence type="ECO:0000256" key="1">
    <source>
        <dbReference type="SAM" id="MobiDB-lite"/>
    </source>
</evidence>
<accession>A0ABT8KCI6</accession>
<evidence type="ECO:0000259" key="4">
    <source>
        <dbReference type="Pfam" id="PF18202"/>
    </source>
</evidence>
<sequence>MNVNDVGRSGRASAPAAARRPRANLLPVGWLRRSLGMALACGIVLGGGTVTEQMLAPVPAAEAATSVSGVVNSYQAVSAVSGNAVTVTGGVTGAGTPFAVGDRVLLIQMTGVSPEVPGSNFGNFDATTITAISGSTITLAAIARSYSPASEKVQLVRTYTDGGTTTVSGDVKAKAWDGITGGVASLAGQSLQLNANIDASGTGFTTDKPPTTQIVGARSSGQGQTSGRGFNGANFSGEYLDDLEDAKFTGSAGVGGGGQTGGGGAASKSGRGGVGGGIAGGADSGIDGVYTKAAGVDGGRASGDPKELWDKGALGGAGGGGGVVGGGGGGGAAASGGGGGSDGGGSAASVLVEYSSNRYGSVTTQRSGGGGGGVRSVGNGGDGLAGSSKGNEGAAGGGGGSYGGGGGVADNYVGAGGGGGGSWFGGSAGAPGGGPTEFGPKQPAGGNGNTAIGASIPDDRHYLNATNPRLMMGGAGGRGSSEQGLTLGGAGGGIIVLAFDSVSAASNKQIKSNGSDGVAPPGGGSHSGSGGGAGGQMKISVGSLNTKVTMSALGGVGGAATGNYDHGGVPGGGGGGGGVWLETSTASSTCPATNVPNATFALSGGSGGSQMADPKTGGLAGAAGTGGIGLPCVSKLKLPPTLSTVAVDKADGDHVLTQSGGTVVDTLTYSNLTPGVTYTATGTLWDKATAKATPITASKTFTADASGNGTVAVEFTVPSGYGGASLVAFEKILDAANAVVVSHEDLADAAQTVSIADLATVAVDKSDGDHTLTASGGTIQDTLSYTNLAPNTSYTVNGTLWDKATTTATSITATKTFTASSTGTGTVVVEFTVPSGFGGKTLVAYERVLSGATLVASHESISDSNQTVTLQTKPLIVNKVDETGRLIDGATFGLCQEVLAQIICTGLPDFSRTAAGVFSIATLPAGTYQLKETKAPDGYYALANPVRFSVAGDGTLTLLSTDPDVTLSDQTITVKDEAMPVDIVKVGSDGTTNVPLNGAAFLAFPFSGLDAQARVVVPDTVTPVSGVWYRVNPANVAAYQKVQSAHSGWTLTFTADAAVPAGTVRLSGLVAGTQYALVEMVAPTGHALLAEPVQFSVDAGKTITVTQAGFHPEAVAKNNQLTITDPASIILPFTGTGAPWQYGAAGIVLLILVAAAVLLVRRRNGNQQTPTEQAPATH</sequence>
<protein>
    <submittedName>
        <fullName evidence="5">VaFE repeat-containing surface-anchored protein</fullName>
    </submittedName>
</protein>
<dbReference type="InterPro" id="IPR041033">
    <property type="entry name" value="SpaA_PFL_dom_1"/>
</dbReference>
<dbReference type="EMBL" id="JAROCF010000001">
    <property type="protein sequence ID" value="MDN4614722.1"/>
    <property type="molecule type" value="Genomic_DNA"/>
</dbReference>
<feature type="compositionally biased region" description="Gly residues" evidence="1">
    <location>
        <begin position="252"/>
        <end position="270"/>
    </location>
</feature>
<comment type="caution">
    <text evidence="5">The sequence shown here is derived from an EMBL/GenBank/DDBJ whole genome shotgun (WGS) entry which is preliminary data.</text>
</comment>
<feature type="compositionally biased region" description="Gly residues" evidence="1">
    <location>
        <begin position="520"/>
        <end position="535"/>
    </location>
</feature>
<name>A0ABT8KCI6_9MICO</name>
<dbReference type="InterPro" id="IPR013783">
    <property type="entry name" value="Ig-like_fold"/>
</dbReference>
<dbReference type="RefSeq" id="WP_301210663.1">
    <property type="nucleotide sequence ID" value="NZ_JAROCF010000001.1"/>
</dbReference>
<dbReference type="Gene3D" id="2.60.40.10">
    <property type="entry name" value="Immunoglobulins"/>
    <property type="match status" value="2"/>
</dbReference>
<gene>
    <name evidence="5" type="ORF">P5G50_09675</name>
</gene>
<proteinExistence type="predicted"/>
<feature type="domain" description="T-Q ester bond containing" evidence="4">
    <location>
        <begin position="758"/>
        <end position="869"/>
    </location>
</feature>
<dbReference type="Pfam" id="PF18202">
    <property type="entry name" value="TQ"/>
    <property type="match status" value="2"/>
</dbReference>
<feature type="region of interest" description="Disordered" evidence="1">
    <location>
        <begin position="509"/>
        <end position="538"/>
    </location>
</feature>
<organism evidence="5 6">
    <name type="scientific">Leifsonia williamsii</name>
    <dbReference type="NCBI Taxonomy" id="3035919"/>
    <lineage>
        <taxon>Bacteria</taxon>
        <taxon>Bacillati</taxon>
        <taxon>Actinomycetota</taxon>
        <taxon>Actinomycetes</taxon>
        <taxon>Micrococcales</taxon>
        <taxon>Microbacteriaceae</taxon>
        <taxon>Leifsonia</taxon>
    </lineage>
</organism>
<feature type="domain" description="SpaA-like prealbumin fold" evidence="3">
    <location>
        <begin position="875"/>
        <end position="957"/>
    </location>
</feature>
<keyword evidence="2" id="KW-0472">Membrane</keyword>
<dbReference type="InterPro" id="IPR041100">
    <property type="entry name" value="TQ"/>
</dbReference>
<feature type="region of interest" description="Disordered" evidence="1">
    <location>
        <begin position="251"/>
        <end position="270"/>
    </location>
</feature>
<dbReference type="Proteomes" id="UP001174208">
    <property type="component" value="Unassembled WGS sequence"/>
</dbReference>
<evidence type="ECO:0000256" key="2">
    <source>
        <dbReference type="SAM" id="Phobius"/>
    </source>
</evidence>
<feature type="compositionally biased region" description="Gly residues" evidence="1">
    <location>
        <begin position="367"/>
        <end position="384"/>
    </location>
</feature>
<dbReference type="Pfam" id="PF17802">
    <property type="entry name" value="SpaA"/>
    <property type="match status" value="2"/>
</dbReference>